<reference evidence="1 2" key="1">
    <citation type="submission" date="2021-06" db="EMBL/GenBank/DDBJ databases">
        <title>Complete genome of Haloferula helveola possessing various polysaccharide degrading enzymes.</title>
        <authorList>
            <person name="Takami H."/>
            <person name="Huang C."/>
            <person name="Hamasaki K."/>
        </authorList>
    </citation>
    <scope>NUCLEOTIDE SEQUENCE [LARGE SCALE GENOMIC DNA]</scope>
    <source>
        <strain evidence="1 2">CN-1</strain>
    </source>
</reference>
<gene>
    <name evidence="1" type="ORF">HAHE_25230</name>
</gene>
<evidence type="ECO:0000313" key="1">
    <source>
        <dbReference type="EMBL" id="BCX48615.1"/>
    </source>
</evidence>
<dbReference type="RefSeq" id="WP_338684927.1">
    <property type="nucleotide sequence ID" value="NZ_AP024702.1"/>
</dbReference>
<organism evidence="1 2">
    <name type="scientific">Haloferula helveola</name>
    <dbReference type="NCBI Taxonomy" id="490095"/>
    <lineage>
        <taxon>Bacteria</taxon>
        <taxon>Pseudomonadati</taxon>
        <taxon>Verrucomicrobiota</taxon>
        <taxon>Verrucomicrobiia</taxon>
        <taxon>Verrucomicrobiales</taxon>
        <taxon>Verrucomicrobiaceae</taxon>
        <taxon>Haloferula</taxon>
    </lineage>
</organism>
<name>A0ABM7REV6_9BACT</name>
<evidence type="ECO:0000313" key="2">
    <source>
        <dbReference type="Proteomes" id="UP001374893"/>
    </source>
</evidence>
<dbReference type="SUPFAM" id="SSF103647">
    <property type="entry name" value="TSP type-3 repeat"/>
    <property type="match status" value="1"/>
</dbReference>
<dbReference type="Gene3D" id="4.10.1080.10">
    <property type="entry name" value="TSP type-3 repeat"/>
    <property type="match status" value="1"/>
</dbReference>
<accession>A0ABM7REV6</accession>
<dbReference type="InterPro" id="IPR028974">
    <property type="entry name" value="TSP_type-3_rpt"/>
</dbReference>
<sequence length="225" mass="23846">MKLPILLGLLSACTAFGQGPVLPEPLIEAGGEGSFEVNWHGEDDHVYFLQFSDNLSDWFYCPDIREGFDESIAYGFWSNSPALFLRVQTTNQSYSNPVLEDFDSDGIANWVEVELLSSDPLNADSDGDTIGDAAEDTDGDGILDVNEALWGVSSHYLADTDGDGLDDATELALGLNPLIADTDFDGTGDATDNLGLVANGTVPTDPTPSAGPTITILTPGVTLLP</sequence>
<keyword evidence="2" id="KW-1185">Reference proteome</keyword>
<proteinExistence type="predicted"/>
<protein>
    <submittedName>
        <fullName evidence="1">Uncharacterized protein</fullName>
    </submittedName>
</protein>
<dbReference type="EMBL" id="AP024702">
    <property type="protein sequence ID" value="BCX48615.1"/>
    <property type="molecule type" value="Genomic_DNA"/>
</dbReference>
<dbReference type="Proteomes" id="UP001374893">
    <property type="component" value="Chromosome"/>
</dbReference>